<accession>F0WNF7</accession>
<dbReference type="InterPro" id="IPR042241">
    <property type="entry name" value="GCP_C_sf"/>
</dbReference>
<evidence type="ECO:0000256" key="2">
    <source>
        <dbReference type="ARBA" id="ARBA00022490"/>
    </source>
</evidence>
<keyword evidence="2 5" id="KW-0963">Cytoplasm</keyword>
<dbReference type="GO" id="GO:0051225">
    <property type="term" value="P:spindle assembly"/>
    <property type="evidence" value="ECO:0007669"/>
    <property type="project" value="TreeGrafter"/>
</dbReference>
<evidence type="ECO:0000256" key="3">
    <source>
        <dbReference type="ARBA" id="ARBA00022701"/>
    </source>
</evidence>
<evidence type="ECO:0000256" key="6">
    <source>
        <dbReference type="SAM" id="MobiDB-lite"/>
    </source>
</evidence>
<proteinExistence type="inferred from homology"/>
<feature type="region of interest" description="Disordered" evidence="6">
    <location>
        <begin position="558"/>
        <end position="577"/>
    </location>
</feature>
<comment type="similarity">
    <text evidence="1 5">Belongs to the TUBGCP family.</text>
</comment>
<evidence type="ECO:0000256" key="5">
    <source>
        <dbReference type="RuleBase" id="RU363050"/>
    </source>
</evidence>
<dbReference type="AlphaFoldDB" id="F0WNF7"/>
<evidence type="ECO:0000256" key="4">
    <source>
        <dbReference type="ARBA" id="ARBA00023212"/>
    </source>
</evidence>
<organism evidence="8">
    <name type="scientific">Albugo laibachii Nc14</name>
    <dbReference type="NCBI Taxonomy" id="890382"/>
    <lineage>
        <taxon>Eukaryota</taxon>
        <taxon>Sar</taxon>
        <taxon>Stramenopiles</taxon>
        <taxon>Oomycota</taxon>
        <taxon>Peronosporomycetes</taxon>
        <taxon>Albuginales</taxon>
        <taxon>Albuginaceae</taxon>
        <taxon>Albugo</taxon>
    </lineage>
</organism>
<dbReference type="GO" id="GO:0000930">
    <property type="term" value="C:gamma-tubulin complex"/>
    <property type="evidence" value="ECO:0007669"/>
    <property type="project" value="TreeGrafter"/>
</dbReference>
<dbReference type="GO" id="GO:0007020">
    <property type="term" value="P:microtubule nucleation"/>
    <property type="evidence" value="ECO:0007669"/>
    <property type="project" value="InterPro"/>
</dbReference>
<dbReference type="PANTHER" id="PTHR19302:SF70">
    <property type="entry name" value="GAMMA-TUBULIN COMPLEX COMPONENT 6"/>
    <property type="match status" value="1"/>
</dbReference>
<dbReference type="GO" id="GO:0031122">
    <property type="term" value="P:cytoplasmic microtubule organization"/>
    <property type="evidence" value="ECO:0007669"/>
    <property type="project" value="TreeGrafter"/>
</dbReference>
<sequence length="1003" mass="114266">METNMSAIDFGMLPTKTYQSIFTSTPEIAGKNDDIIEGSNLKFEHGWEKWLGTFKPTRSSSSRNGFKDGAEVMILDLKLSDCDISDLSAGSQRIELGEQDIVEESIKALSGVESVLLRRNLTSATFELPSYQIKLSTGSNKSITSALRSKLRFISQQNRPTLNSILFFTKSIRAQIQYIADLFQCDGSKFWRLLHGRDPLERWQLLISFIIFMFTGMFPKGLDILNRLHTEVTHLEKMNGNCRHLFLVTWLFRNTIKPYLGLLWEFISNGVIASTSDPNDEFSISAWSRENYNSESSATLDSTLFQPPDSGILRSLFPNFLTAKLASEIIIMSKAQHLLPPDLRITKFLQSNPLELPLIDIPSNWRIRQQQMRTLAELHHMHREDQLSSCMNNQKTDAPEVPCDLGYIRSFSHKRALSLVNQITHNTKRRRHQKQCESKFPEVSGTQYLRSVSHKDDADVQPDGIKTACILSLQSENRESHQDVESDQNDTIGDVISPSARSWCAETTLTSTNVFQVQTLSTLPSLTTSSVFEADLVSESDIVNNTLSLLSITRQDISDSRNPSPISNPIPSEPSAELSRIESIGKSETSSILQDDVTYHTKVDNENRETQPFVSTTYHHFRFPGISTENKAKPQYFFHKNSDLEEECILDLILDQTADVTSLMPAELLIDSFVGWVIAKLREFTELDIVKFISEKMRLKKHLEWLHKLVLMSESLCMDILTRDIHTKLFSSSQCMSMVDRSLNLMLQVALMETSLYEDEIAKCFSYSVDTSARASFGNPTALTIAEIVSKIQLSYEPLWPLHLIITPSSMQRYNQIHQFLLHLKLTKHQLEDVWQHVRRISPYLKELADTKALRHLEIIIYKIRHILSAVHEYFVTNVVLLKAGRLYETISTLNEVKLICETHEAFVHDISESCFLGHSIISVKIHGKLLNIFDFAWRLSTLERAASLHVDYNMAEMHQRFDGNLKELIHTLQSVGNNENSAISHAAQELLVRFDLTLANLN</sequence>
<dbReference type="GO" id="GO:0051011">
    <property type="term" value="F:microtubule minus-end binding"/>
    <property type="evidence" value="ECO:0007669"/>
    <property type="project" value="TreeGrafter"/>
</dbReference>
<dbReference type="GO" id="GO:0000278">
    <property type="term" value="P:mitotic cell cycle"/>
    <property type="evidence" value="ECO:0007669"/>
    <property type="project" value="TreeGrafter"/>
</dbReference>
<dbReference type="EMBL" id="FR824215">
    <property type="protein sequence ID" value="CCA22848.1"/>
    <property type="molecule type" value="Genomic_DNA"/>
</dbReference>
<dbReference type="InterPro" id="IPR040457">
    <property type="entry name" value="GCP_C"/>
</dbReference>
<dbReference type="HOGENOM" id="CLU_299234_0_0_1"/>
<name>F0WNF7_9STRA</name>
<dbReference type="GO" id="GO:0005874">
    <property type="term" value="C:microtubule"/>
    <property type="evidence" value="ECO:0007669"/>
    <property type="project" value="UniProtKB-KW"/>
</dbReference>
<dbReference type="PANTHER" id="PTHR19302">
    <property type="entry name" value="GAMMA TUBULIN COMPLEX PROTEIN"/>
    <property type="match status" value="1"/>
</dbReference>
<protein>
    <recommendedName>
        <fullName evidence="5">Spindle pole body component</fullName>
    </recommendedName>
</protein>
<gene>
    <name evidence="8" type="primary">AlNc14C170G7982</name>
    <name evidence="8" type="ORF">ALNC14_089910</name>
</gene>
<dbReference type="Gene3D" id="1.20.120.1900">
    <property type="entry name" value="Gamma-tubulin complex, C-terminal domain"/>
    <property type="match status" value="1"/>
</dbReference>
<dbReference type="GO" id="GO:0051321">
    <property type="term" value="P:meiotic cell cycle"/>
    <property type="evidence" value="ECO:0007669"/>
    <property type="project" value="TreeGrafter"/>
</dbReference>
<evidence type="ECO:0000313" key="8">
    <source>
        <dbReference type="EMBL" id="CCA22848.1"/>
    </source>
</evidence>
<dbReference type="InterPro" id="IPR007259">
    <property type="entry name" value="GCP"/>
</dbReference>
<evidence type="ECO:0000256" key="1">
    <source>
        <dbReference type="ARBA" id="ARBA00010337"/>
    </source>
</evidence>
<dbReference type="GO" id="GO:0043015">
    <property type="term" value="F:gamma-tubulin binding"/>
    <property type="evidence" value="ECO:0007669"/>
    <property type="project" value="InterPro"/>
</dbReference>
<keyword evidence="3 5" id="KW-0493">Microtubule</keyword>
<reference evidence="8" key="2">
    <citation type="submission" date="2011-02" db="EMBL/GenBank/DDBJ databases">
        <authorList>
            <person name="MacLean D."/>
        </authorList>
    </citation>
    <scope>NUCLEOTIDE SEQUENCE</scope>
</reference>
<reference evidence="8" key="1">
    <citation type="journal article" date="2011" name="PLoS Biol.">
        <title>Gene gain and loss during evolution of obligate parasitism in the white rust pathogen of Arabidopsis thaliana.</title>
        <authorList>
            <person name="Kemen E."/>
            <person name="Gardiner A."/>
            <person name="Schultz-Larsen T."/>
            <person name="Kemen A.C."/>
            <person name="Balmuth A.L."/>
            <person name="Robert-Seilaniantz A."/>
            <person name="Bailey K."/>
            <person name="Holub E."/>
            <person name="Studholme D.J."/>
            <person name="Maclean D."/>
            <person name="Jones J.D."/>
        </authorList>
    </citation>
    <scope>NUCLEOTIDE SEQUENCE</scope>
</reference>
<feature type="domain" description="Gamma tubulin complex component C-terminal" evidence="7">
    <location>
        <begin position="699"/>
        <end position="997"/>
    </location>
</feature>
<comment type="subcellular location">
    <subcellularLocation>
        <location evidence="5">Cytoplasm</location>
        <location evidence="5">Cytoskeleton</location>
        <location evidence="5">Microtubule organizing center</location>
    </subcellularLocation>
</comment>
<evidence type="ECO:0000259" key="7">
    <source>
        <dbReference type="Pfam" id="PF04130"/>
    </source>
</evidence>
<dbReference type="Pfam" id="PF04130">
    <property type="entry name" value="GCP_C_terminal"/>
    <property type="match status" value="1"/>
</dbReference>
<dbReference type="GO" id="GO:0000922">
    <property type="term" value="C:spindle pole"/>
    <property type="evidence" value="ECO:0007669"/>
    <property type="project" value="InterPro"/>
</dbReference>
<keyword evidence="4 5" id="KW-0206">Cytoskeleton</keyword>